<evidence type="ECO:0000256" key="1">
    <source>
        <dbReference type="SAM" id="Phobius"/>
    </source>
</evidence>
<comment type="caution">
    <text evidence="2">The sequence shown here is derived from an EMBL/GenBank/DDBJ whole genome shotgun (WGS) entry which is preliminary data.</text>
</comment>
<dbReference type="PROSITE" id="PS51108">
    <property type="entry name" value="PTS_EIID"/>
    <property type="match status" value="1"/>
</dbReference>
<reference evidence="2 3" key="2">
    <citation type="submission" date="2024-02" db="EMBL/GenBank/DDBJ databases">
        <title>The Genome Sequence of Enterococcus sp. DIV0159.</title>
        <authorList>
            <person name="Earl A."/>
            <person name="Manson A."/>
            <person name="Gilmore M."/>
            <person name="Sanders J."/>
            <person name="Shea T."/>
            <person name="Howe W."/>
            <person name="Livny J."/>
            <person name="Cuomo C."/>
            <person name="Neafsey D."/>
            <person name="Birren B."/>
        </authorList>
    </citation>
    <scope>NUCLEOTIDE SEQUENCE [LARGE SCALE GENOMIC DNA]</scope>
    <source>
        <strain evidence="2 3">665A</strain>
    </source>
</reference>
<evidence type="ECO:0000313" key="3">
    <source>
        <dbReference type="Proteomes" id="UP000664357"/>
    </source>
</evidence>
<dbReference type="PANTHER" id="PTHR32502:SF27">
    <property type="entry name" value="PTS SYSTEM, MANNOSE-SPECIFIC IID COMPONENT"/>
    <property type="match status" value="1"/>
</dbReference>
<reference evidence="2 3" key="1">
    <citation type="submission" date="2021-03" db="EMBL/GenBank/DDBJ databases">
        <authorList>
            <person name="Gilmore M.S."/>
            <person name="Schwartzman J."/>
            <person name="Van Tyne D."/>
            <person name="Martin M."/>
            <person name="Earl A.M."/>
            <person name="Manson A.L."/>
            <person name="Straub T."/>
            <person name="Salamzade R."/>
            <person name="Saavedra J."/>
            <person name="Lebreton F."/>
            <person name="Prichula J."/>
            <person name="Schaufler K."/>
            <person name="Gaca A."/>
            <person name="Sgardioli B."/>
            <person name="Wagenaar J."/>
            <person name="Strong T."/>
        </authorList>
    </citation>
    <scope>NUCLEOTIDE SEQUENCE [LARGE SCALE GENOMIC DNA]</scope>
    <source>
        <strain evidence="2 3">665A</strain>
    </source>
</reference>
<dbReference type="PANTHER" id="PTHR32502">
    <property type="entry name" value="N-ACETYLGALACTOSAMINE PERMEASE II COMPONENT-RELATED"/>
    <property type="match status" value="1"/>
</dbReference>
<protein>
    <submittedName>
        <fullName evidence="2">PTS system, mannose-specific IID component</fullName>
    </submittedName>
</protein>
<feature type="transmembrane region" description="Helical" evidence="1">
    <location>
        <begin position="190"/>
        <end position="209"/>
    </location>
</feature>
<keyword evidence="1" id="KW-1133">Transmembrane helix</keyword>
<gene>
    <name evidence="2" type="ORF">JZO67_000585</name>
</gene>
<organism evidence="2 3">
    <name type="scientific">Candidatus Enterococcus ferrettii</name>
    <dbReference type="NCBI Taxonomy" id="2815324"/>
    <lineage>
        <taxon>Bacteria</taxon>
        <taxon>Bacillati</taxon>
        <taxon>Bacillota</taxon>
        <taxon>Bacilli</taxon>
        <taxon>Lactobacillales</taxon>
        <taxon>Enterococcaceae</taxon>
        <taxon>Enterococcus</taxon>
    </lineage>
</organism>
<dbReference type="RefSeq" id="WP_347298768.1">
    <property type="nucleotide sequence ID" value="NZ_JAFREL020000001.1"/>
</dbReference>
<dbReference type="InterPro" id="IPR050303">
    <property type="entry name" value="GatZ_KbaZ_carbometab"/>
</dbReference>
<proteinExistence type="predicted"/>
<accession>A0ABV0EJ44</accession>
<sequence>MEEVKTEKKLTKKELNRVWWNWLFFQEACYNYERLQASGFLHAISPAIVKLYGDDQEEMIAACQRHMQFFNTEPYFGLAIHGVTLALEEERANGVPVSDEVINNIKTGLMGPLAGLGDSLRAGTIAPIVVGFCISLGREGNLLAPFLLEGILVALFWPLSRWIFKTAYTRGKEGVQEIFKGGLLNKITRFTTVLGTMTLGALTANYVSLTTSAKFTIGKGSAIDLQADFFDAILLKILPLLATLFCVYLLNKKFSTTKILLIFLAISLAGVLVGFF</sequence>
<feature type="transmembrane region" description="Helical" evidence="1">
    <location>
        <begin position="143"/>
        <end position="164"/>
    </location>
</feature>
<dbReference type="Proteomes" id="UP000664357">
    <property type="component" value="Unassembled WGS sequence"/>
</dbReference>
<feature type="transmembrane region" description="Helical" evidence="1">
    <location>
        <begin position="257"/>
        <end position="275"/>
    </location>
</feature>
<dbReference type="InterPro" id="IPR004704">
    <property type="entry name" value="PTS_IID_man"/>
</dbReference>
<keyword evidence="1" id="KW-0812">Transmembrane</keyword>
<keyword evidence="1" id="KW-0472">Membrane</keyword>
<feature type="transmembrane region" description="Helical" evidence="1">
    <location>
        <begin position="229"/>
        <end position="250"/>
    </location>
</feature>
<name>A0ABV0EJ44_9ENTE</name>
<dbReference type="Pfam" id="PF03613">
    <property type="entry name" value="EIID-AGA"/>
    <property type="match status" value="1"/>
</dbReference>
<evidence type="ECO:0000313" key="2">
    <source>
        <dbReference type="EMBL" id="MEO1768646.1"/>
    </source>
</evidence>
<dbReference type="EMBL" id="JAFREL020000001">
    <property type="protein sequence ID" value="MEO1768646.1"/>
    <property type="molecule type" value="Genomic_DNA"/>
</dbReference>
<keyword evidence="3" id="KW-1185">Reference proteome</keyword>